<evidence type="ECO:0000256" key="3">
    <source>
        <dbReference type="ARBA" id="ARBA00022821"/>
    </source>
</evidence>
<dbReference type="Gene3D" id="3.80.10.10">
    <property type="entry name" value="Ribonuclease Inhibitor"/>
    <property type="match status" value="2"/>
</dbReference>
<dbReference type="PANTHER" id="PTHR48051:SF46">
    <property type="entry name" value="LEUCINE RICH REPEAT-CONTAINING DOMAIN PROTEIN"/>
    <property type="match status" value="1"/>
</dbReference>
<accession>A0ABR2RUZ7</accession>
<keyword evidence="3" id="KW-0611">Plant defense</keyword>
<dbReference type="EMBL" id="JBBPBN010000020">
    <property type="protein sequence ID" value="KAK9016811.1"/>
    <property type="molecule type" value="Genomic_DNA"/>
</dbReference>
<dbReference type="InterPro" id="IPR001611">
    <property type="entry name" value="Leu-rich_rpt"/>
</dbReference>
<evidence type="ECO:0000256" key="2">
    <source>
        <dbReference type="ARBA" id="ARBA00022737"/>
    </source>
</evidence>
<comment type="caution">
    <text evidence="5">The sequence shown here is derived from an EMBL/GenBank/DDBJ whole genome shotgun (WGS) entry which is preliminary data.</text>
</comment>
<evidence type="ECO:0000259" key="4">
    <source>
        <dbReference type="Pfam" id="PF23286"/>
    </source>
</evidence>
<dbReference type="InterPro" id="IPR050216">
    <property type="entry name" value="LRR_domain-containing"/>
</dbReference>
<keyword evidence="1" id="KW-0433">Leucine-rich repeat</keyword>
<protein>
    <recommendedName>
        <fullName evidence="4">Disease resistance protein RPS4B/Roq1-like leucine-rich repeats domain-containing protein</fullName>
    </recommendedName>
</protein>
<dbReference type="InterPro" id="IPR058546">
    <property type="entry name" value="RPS4B/Roq1-like_LRR"/>
</dbReference>
<sequence>MESLETLILSGCSNLRKLPEIDGKMERLKTLNLCCCYKVETLPESLQQIESLEELDFSKTALTKPPSFIFQFRNLKVLSFNGCKASSSKLRQNLSSLLKVIQRGRTNSMAPMLPSTSLLSLSSLRELNLRDCNLLHITSQISCLPSLEDLDLNGNSFDTIPLSLALLSKLQSLRLKDCRELKSLPELPTNIESVNVNGCASLELVANPSKVCNSVDWADLRCIHCYRLAENINVSTLLKRHLKVDLSDLRFS</sequence>
<dbReference type="PROSITE" id="PS51450">
    <property type="entry name" value="LRR"/>
    <property type="match status" value="1"/>
</dbReference>
<keyword evidence="2" id="KW-0677">Repeat</keyword>
<organism evidence="5 6">
    <name type="scientific">Hibiscus sabdariffa</name>
    <name type="common">roselle</name>
    <dbReference type="NCBI Taxonomy" id="183260"/>
    <lineage>
        <taxon>Eukaryota</taxon>
        <taxon>Viridiplantae</taxon>
        <taxon>Streptophyta</taxon>
        <taxon>Embryophyta</taxon>
        <taxon>Tracheophyta</taxon>
        <taxon>Spermatophyta</taxon>
        <taxon>Magnoliopsida</taxon>
        <taxon>eudicotyledons</taxon>
        <taxon>Gunneridae</taxon>
        <taxon>Pentapetalae</taxon>
        <taxon>rosids</taxon>
        <taxon>malvids</taxon>
        <taxon>Malvales</taxon>
        <taxon>Malvaceae</taxon>
        <taxon>Malvoideae</taxon>
        <taxon>Hibiscus</taxon>
    </lineage>
</organism>
<reference evidence="5 6" key="1">
    <citation type="journal article" date="2024" name="G3 (Bethesda)">
        <title>Genome assembly of Hibiscus sabdariffa L. provides insights into metabolisms of medicinal natural products.</title>
        <authorList>
            <person name="Kim T."/>
        </authorList>
    </citation>
    <scope>NUCLEOTIDE SEQUENCE [LARGE SCALE GENOMIC DNA]</scope>
    <source>
        <strain evidence="5">TK-2024</strain>
        <tissue evidence="5">Old leaves</tissue>
    </source>
</reference>
<dbReference type="Proteomes" id="UP001396334">
    <property type="component" value="Unassembled WGS sequence"/>
</dbReference>
<dbReference type="PANTHER" id="PTHR48051">
    <property type="match status" value="1"/>
</dbReference>
<feature type="domain" description="Disease resistance protein RPS4B/Roq1-like leucine-rich repeats" evidence="4">
    <location>
        <begin position="2"/>
        <end position="216"/>
    </location>
</feature>
<gene>
    <name evidence="5" type="ORF">V6N11_079304</name>
</gene>
<name>A0ABR2RUZ7_9ROSI</name>
<keyword evidence="6" id="KW-1185">Reference proteome</keyword>
<proteinExistence type="predicted"/>
<dbReference type="InterPro" id="IPR032675">
    <property type="entry name" value="LRR_dom_sf"/>
</dbReference>
<dbReference type="SUPFAM" id="SSF52058">
    <property type="entry name" value="L domain-like"/>
    <property type="match status" value="1"/>
</dbReference>
<evidence type="ECO:0000256" key="1">
    <source>
        <dbReference type="ARBA" id="ARBA00022614"/>
    </source>
</evidence>
<evidence type="ECO:0000313" key="6">
    <source>
        <dbReference type="Proteomes" id="UP001396334"/>
    </source>
</evidence>
<dbReference type="Pfam" id="PF23286">
    <property type="entry name" value="LRR_13"/>
    <property type="match status" value="1"/>
</dbReference>
<evidence type="ECO:0000313" key="5">
    <source>
        <dbReference type="EMBL" id="KAK9016811.1"/>
    </source>
</evidence>